<name>A0ABD5RP01_9EURY</name>
<evidence type="ECO:0000313" key="6">
    <source>
        <dbReference type="EMBL" id="MFC5972382.1"/>
    </source>
</evidence>
<feature type="region of interest" description="Disordered" evidence="3">
    <location>
        <begin position="1"/>
        <end position="21"/>
    </location>
</feature>
<sequence length="241" mass="26792">MALREPMEHGEPEETHQSESEDVIVQVRIPCEDFALAETLSQFPEVTVSSGAVAGGGGGVLPLLWIDAPDHDRLETALREDSTTTGVARLTTHGEEHLYRLSWTPTVALVVEMLTLKQATILDVSATHEGWRMRVLYRSQRPLRDAMDCCEQHHVGVSVQSIHQSAGDSSGQFGLTTEQYQSLKLAFEAGYFSIPRETNLEDIAEMQDISHQALSERLRRGTETLMEQALFCDGKRAQNCL</sequence>
<protein>
    <submittedName>
        <fullName evidence="6">Helix-turn-helix domain-containing protein</fullName>
    </submittedName>
</protein>
<accession>A0ABD5RP01</accession>
<dbReference type="Pfam" id="PF04967">
    <property type="entry name" value="HTH_10"/>
    <property type="match status" value="1"/>
</dbReference>
<keyword evidence="7" id="KW-1185">Reference proteome</keyword>
<evidence type="ECO:0000313" key="7">
    <source>
        <dbReference type="Proteomes" id="UP001596099"/>
    </source>
</evidence>
<dbReference type="PANTHER" id="PTHR34236">
    <property type="entry name" value="DIMETHYL SULFOXIDE REDUCTASE TRANSCRIPTIONAL ACTIVATOR"/>
    <property type="match status" value="1"/>
</dbReference>
<proteinExistence type="predicted"/>
<dbReference type="PANTHER" id="PTHR34236:SF1">
    <property type="entry name" value="DIMETHYL SULFOXIDE REDUCTASE TRANSCRIPTIONAL ACTIVATOR"/>
    <property type="match status" value="1"/>
</dbReference>
<evidence type="ECO:0000256" key="1">
    <source>
        <dbReference type="ARBA" id="ARBA00023015"/>
    </source>
</evidence>
<dbReference type="Pfam" id="PF15915">
    <property type="entry name" value="BAT"/>
    <property type="match status" value="1"/>
</dbReference>
<dbReference type="InterPro" id="IPR007050">
    <property type="entry name" value="HTH_bacterioopsin"/>
</dbReference>
<evidence type="ECO:0000259" key="4">
    <source>
        <dbReference type="Pfam" id="PF04967"/>
    </source>
</evidence>
<dbReference type="RefSeq" id="WP_247415620.1">
    <property type="nucleotide sequence ID" value="NZ_JALLGW010000001.1"/>
</dbReference>
<evidence type="ECO:0000256" key="2">
    <source>
        <dbReference type="ARBA" id="ARBA00023163"/>
    </source>
</evidence>
<dbReference type="Proteomes" id="UP001596099">
    <property type="component" value="Unassembled WGS sequence"/>
</dbReference>
<dbReference type="AlphaFoldDB" id="A0ABD5RP01"/>
<organism evidence="6 7">
    <name type="scientific">Halomarina salina</name>
    <dbReference type="NCBI Taxonomy" id="1872699"/>
    <lineage>
        <taxon>Archaea</taxon>
        <taxon>Methanobacteriati</taxon>
        <taxon>Methanobacteriota</taxon>
        <taxon>Stenosarchaea group</taxon>
        <taxon>Halobacteria</taxon>
        <taxon>Halobacteriales</taxon>
        <taxon>Natronomonadaceae</taxon>
        <taxon>Halomarina</taxon>
    </lineage>
</organism>
<dbReference type="InterPro" id="IPR031803">
    <property type="entry name" value="BAT_GAF/HTH-assoc"/>
</dbReference>
<evidence type="ECO:0000259" key="5">
    <source>
        <dbReference type="Pfam" id="PF15915"/>
    </source>
</evidence>
<keyword evidence="1" id="KW-0805">Transcription regulation</keyword>
<feature type="domain" description="HTH bat-type" evidence="4">
    <location>
        <begin position="175"/>
        <end position="227"/>
    </location>
</feature>
<dbReference type="EMBL" id="JBHSQH010000001">
    <property type="protein sequence ID" value="MFC5972382.1"/>
    <property type="molecule type" value="Genomic_DNA"/>
</dbReference>
<evidence type="ECO:0000256" key="3">
    <source>
        <dbReference type="SAM" id="MobiDB-lite"/>
    </source>
</evidence>
<comment type="caution">
    <text evidence="6">The sequence shown here is derived from an EMBL/GenBank/DDBJ whole genome shotgun (WGS) entry which is preliminary data.</text>
</comment>
<feature type="compositionally biased region" description="Basic and acidic residues" evidence="3">
    <location>
        <begin position="1"/>
        <end position="19"/>
    </location>
</feature>
<keyword evidence="2" id="KW-0804">Transcription</keyword>
<reference evidence="6 7" key="1">
    <citation type="journal article" date="2019" name="Int. J. Syst. Evol. Microbiol.">
        <title>The Global Catalogue of Microorganisms (GCM) 10K type strain sequencing project: providing services to taxonomists for standard genome sequencing and annotation.</title>
        <authorList>
            <consortium name="The Broad Institute Genomics Platform"/>
            <consortium name="The Broad Institute Genome Sequencing Center for Infectious Disease"/>
            <person name="Wu L."/>
            <person name="Ma J."/>
        </authorList>
    </citation>
    <scope>NUCLEOTIDE SEQUENCE [LARGE SCALE GENOMIC DNA]</scope>
    <source>
        <strain evidence="6 7">CGMCC 1.12543</strain>
    </source>
</reference>
<feature type="domain" description="Bacterioopsin transcriptional activator GAF and HTH associated" evidence="5">
    <location>
        <begin position="27"/>
        <end position="166"/>
    </location>
</feature>
<gene>
    <name evidence="6" type="ORF">ACFPYI_13660</name>
</gene>